<dbReference type="WBParaSite" id="ECPE_0000350301-mRNA-1">
    <property type="protein sequence ID" value="ECPE_0000350301-mRNA-1"/>
    <property type="gene ID" value="ECPE_0000350301"/>
</dbReference>
<keyword evidence="5" id="KW-1185">Reference proteome</keyword>
<dbReference type="PROSITE" id="PS51419">
    <property type="entry name" value="RAB"/>
    <property type="match status" value="1"/>
</dbReference>
<feature type="region of interest" description="Disordered" evidence="3">
    <location>
        <begin position="1"/>
        <end position="80"/>
    </location>
</feature>
<evidence type="ECO:0000256" key="1">
    <source>
        <dbReference type="ARBA" id="ARBA00008846"/>
    </source>
</evidence>
<dbReference type="InterPro" id="IPR001806">
    <property type="entry name" value="Small_GTPase"/>
</dbReference>
<feature type="compositionally biased region" description="Polar residues" evidence="3">
    <location>
        <begin position="19"/>
        <end position="46"/>
    </location>
</feature>
<dbReference type="SMART" id="SM00175">
    <property type="entry name" value="RAB"/>
    <property type="match status" value="1"/>
</dbReference>
<dbReference type="SUPFAM" id="SSF52540">
    <property type="entry name" value="P-loop containing nucleoside triphosphate hydrolases"/>
    <property type="match status" value="1"/>
</dbReference>
<dbReference type="GO" id="GO:0005886">
    <property type="term" value="C:plasma membrane"/>
    <property type="evidence" value="ECO:0007669"/>
    <property type="project" value="TreeGrafter"/>
</dbReference>
<dbReference type="Pfam" id="PF00071">
    <property type="entry name" value="Ras"/>
    <property type="match status" value="1"/>
</dbReference>
<sequence length="736" mass="80869">MVCVKTKPSGTLPDESKTYRTNQSSQTNRAQQWRQAYRGSQSTTCVSPRELEDLPALSKLTTPPVSPDELPRSPRQLPAQPFRKSAVNLFRATNSPSEHCLSEHGSSDSLRPPQIAHVHRASSFDGRLRTTGPSDTTDSPIHQRPRRTCSSHSSSIQQANPISFPLNQLQAQTREKTIPTTLARSDLIGRRERLVVAPSIEISLAGDCSSSSSEDLHSSNNEPLDEDSRRKLSQVSVGKLVESHSDSQMSGSRALPRSNTQYPSQGRGTPELSQTPRNLNRPKLTRQPRSFQAEPFNNRFQSSDNRGPNQLMDEFDYFCQIANSPSGSREPMGSSKSSNQSGSLSPARHHLATMRSHSMRNTSPETPPPDNKNSEFGAFKSTRNSGEPAKPGYLRPPARGQLRRASTEEERFKQPPRDRTPVSATLSYSPVNASVQNVCRSPPKTVPQLPVFPAPSSPSPGVPIGMPITEDSLFADEPGMTFYQVQVLGSVGVGKTSLCQQLSRLKTGKSEIYDLDDEENRPASHSVTAALRGSVYTVNFIDTSAESFEENLEIQVHDCVDAFIVMYAIDDSSSYEAARLILNALSPALDSGYSPRLSPKFLNNQLVAPALIYLVANKTDLVRGRQISTEDGRHLASVHDAKFIEVSASLNHLVADLFFLLVAHLRESEQRGRDPRLPTERRIGYHQPSVSGNILPGSSAKSGGQGSNTFRIPSSTKSSLTRFFKKHFTKTSEDSD</sequence>
<gene>
    <name evidence="4" type="ORF">ECPE_LOCUS3500</name>
</gene>
<dbReference type="Gene3D" id="3.40.50.300">
    <property type="entry name" value="P-loop containing nucleotide triphosphate hydrolases"/>
    <property type="match status" value="1"/>
</dbReference>
<dbReference type="EMBL" id="UZAN01040448">
    <property type="protein sequence ID" value="VDP69681.1"/>
    <property type="molecule type" value="Genomic_DNA"/>
</dbReference>
<dbReference type="SMART" id="SM00173">
    <property type="entry name" value="RAS"/>
    <property type="match status" value="1"/>
</dbReference>
<dbReference type="GO" id="GO:0003924">
    <property type="term" value="F:GTPase activity"/>
    <property type="evidence" value="ECO:0007669"/>
    <property type="project" value="InterPro"/>
</dbReference>
<feature type="region of interest" description="Disordered" evidence="3">
    <location>
        <begin position="205"/>
        <end position="428"/>
    </location>
</feature>
<accession>A0A183A965</accession>
<evidence type="ECO:0000313" key="5">
    <source>
        <dbReference type="Proteomes" id="UP000272942"/>
    </source>
</evidence>
<feature type="compositionally biased region" description="Polar residues" evidence="3">
    <location>
        <begin position="298"/>
        <end position="308"/>
    </location>
</feature>
<feature type="compositionally biased region" description="Basic and acidic residues" evidence="3">
    <location>
        <begin position="405"/>
        <end position="420"/>
    </location>
</feature>
<dbReference type="InterPro" id="IPR027417">
    <property type="entry name" value="P-loop_NTPase"/>
</dbReference>
<dbReference type="GO" id="GO:0005525">
    <property type="term" value="F:GTP binding"/>
    <property type="evidence" value="ECO:0007669"/>
    <property type="project" value="InterPro"/>
</dbReference>
<evidence type="ECO:0000256" key="2">
    <source>
        <dbReference type="ARBA" id="ARBA00022553"/>
    </source>
</evidence>
<dbReference type="PRINTS" id="PR00449">
    <property type="entry name" value="RASTRNSFRMNG"/>
</dbReference>
<dbReference type="PANTHER" id="PTHR45775:SF6">
    <property type="entry name" value="RAD, GEM_KIR FAMILY MEMBER 2, ISOFORM C"/>
    <property type="match status" value="1"/>
</dbReference>
<feature type="region of interest" description="Disordered" evidence="3">
    <location>
        <begin position="670"/>
        <end position="714"/>
    </location>
</feature>
<comment type="similarity">
    <text evidence="1">Belongs to the small GTPase superfamily. RGK family.</text>
</comment>
<dbReference type="GO" id="GO:0005246">
    <property type="term" value="F:calcium channel regulator activity"/>
    <property type="evidence" value="ECO:0007669"/>
    <property type="project" value="TreeGrafter"/>
</dbReference>
<dbReference type="PANTHER" id="PTHR45775">
    <property type="entry name" value="RAD, GEM/KIR FAMILY MEMBER 2, ISOFORM C"/>
    <property type="match status" value="1"/>
</dbReference>
<dbReference type="PROSITE" id="PS51421">
    <property type="entry name" value="RAS"/>
    <property type="match status" value="1"/>
</dbReference>
<organism evidence="6">
    <name type="scientific">Echinostoma caproni</name>
    <dbReference type="NCBI Taxonomy" id="27848"/>
    <lineage>
        <taxon>Eukaryota</taxon>
        <taxon>Metazoa</taxon>
        <taxon>Spiralia</taxon>
        <taxon>Lophotrochozoa</taxon>
        <taxon>Platyhelminthes</taxon>
        <taxon>Trematoda</taxon>
        <taxon>Digenea</taxon>
        <taxon>Plagiorchiida</taxon>
        <taxon>Echinostomata</taxon>
        <taxon>Echinostomatoidea</taxon>
        <taxon>Echinostomatidae</taxon>
        <taxon>Echinostoma</taxon>
    </lineage>
</organism>
<feature type="region of interest" description="Disordered" evidence="3">
    <location>
        <begin position="123"/>
        <end position="164"/>
    </location>
</feature>
<evidence type="ECO:0000313" key="6">
    <source>
        <dbReference type="WBParaSite" id="ECPE_0000350301-mRNA-1"/>
    </source>
</evidence>
<feature type="compositionally biased region" description="Polar residues" evidence="3">
    <location>
        <begin position="246"/>
        <end position="278"/>
    </location>
</feature>
<feature type="compositionally biased region" description="Low complexity" evidence="3">
    <location>
        <begin position="334"/>
        <end position="345"/>
    </location>
</feature>
<feature type="compositionally biased region" description="Polar residues" evidence="3">
    <location>
        <begin position="131"/>
        <end position="140"/>
    </location>
</feature>
<dbReference type="InterPro" id="IPR051641">
    <property type="entry name" value="RGK_GTP-binding_reg"/>
</dbReference>
<feature type="compositionally biased region" description="Polar residues" evidence="3">
    <location>
        <begin position="355"/>
        <end position="364"/>
    </location>
</feature>
<protein>
    <submittedName>
        <fullName evidence="6">Septin-type G domain-containing protein</fullName>
    </submittedName>
</protein>
<dbReference type="AlphaFoldDB" id="A0A183A965"/>
<feature type="compositionally biased region" description="Polar residues" evidence="3">
    <location>
        <begin position="699"/>
        <end position="714"/>
    </location>
</feature>
<dbReference type="OrthoDB" id="5239715at2759"/>
<evidence type="ECO:0000256" key="3">
    <source>
        <dbReference type="SAM" id="MobiDB-lite"/>
    </source>
</evidence>
<keyword evidence="2" id="KW-0597">Phosphoprotein</keyword>
<reference evidence="4 5" key="2">
    <citation type="submission" date="2018-11" db="EMBL/GenBank/DDBJ databases">
        <authorList>
            <consortium name="Pathogen Informatics"/>
        </authorList>
    </citation>
    <scope>NUCLEOTIDE SEQUENCE [LARGE SCALE GENOMIC DNA]</scope>
    <source>
        <strain evidence="4 5">Egypt</strain>
    </source>
</reference>
<name>A0A183A965_9TREM</name>
<dbReference type="Proteomes" id="UP000272942">
    <property type="component" value="Unassembled WGS sequence"/>
</dbReference>
<proteinExistence type="inferred from homology"/>
<reference evidence="6" key="1">
    <citation type="submission" date="2016-06" db="UniProtKB">
        <authorList>
            <consortium name="WormBaseParasite"/>
        </authorList>
    </citation>
    <scope>IDENTIFICATION</scope>
</reference>
<feature type="compositionally biased region" description="Polar residues" evidence="3">
    <location>
        <begin position="150"/>
        <end position="164"/>
    </location>
</feature>
<evidence type="ECO:0000313" key="4">
    <source>
        <dbReference type="EMBL" id="VDP69681.1"/>
    </source>
</evidence>
<feature type="compositionally biased region" description="Basic and acidic residues" evidence="3">
    <location>
        <begin position="670"/>
        <end position="683"/>
    </location>
</feature>